<reference evidence="1" key="1">
    <citation type="submission" date="2024-01" db="EMBL/GenBank/DDBJ databases">
        <title>The diversity of rhizobia nodulating Mimosa spp. in eleven states of Brazil covering several biomes is determined by host plant, location, and edaphic factors.</title>
        <authorList>
            <person name="Rouws L."/>
            <person name="Barauna A."/>
            <person name="Beukes C."/>
            <person name="De Faria S.M."/>
            <person name="Gross E."/>
            <person name="Dos Reis Junior F.B."/>
            <person name="Simon M."/>
            <person name="Maluk M."/>
            <person name="Odee D.W."/>
            <person name="Kenicer G."/>
            <person name="Young J.P.W."/>
            <person name="Reis V.M."/>
            <person name="Zilli J."/>
            <person name="James E.K."/>
        </authorList>
    </citation>
    <scope>NUCLEOTIDE SEQUENCE</scope>
    <source>
        <strain evidence="1">JPY452</strain>
    </source>
</reference>
<sequence length="163" mass="17277">MNLISKNNNRALFLNQLYVKGNGSNAALLDMWQIGNELGLSRDETENTVGFLVGEGLAAHRAIGGGIAITHAGVLRAEQATSKPEASTEHLPPVVNILHVQSMVGSQIQQGSNYSTQSQSVSQLDVEAIKGLIGKIKEGLVNVDLPAEVKAEADAEIQTVEAH</sequence>
<proteinExistence type="predicted"/>
<dbReference type="Proteomes" id="UP001392318">
    <property type="component" value="Unassembled WGS sequence"/>
</dbReference>
<organism evidence="1 2">
    <name type="scientific">Paraburkholderia unamae</name>
    <dbReference type="NCBI Taxonomy" id="219649"/>
    <lineage>
        <taxon>Bacteria</taxon>
        <taxon>Pseudomonadati</taxon>
        <taxon>Pseudomonadota</taxon>
        <taxon>Betaproteobacteria</taxon>
        <taxon>Burkholderiales</taxon>
        <taxon>Burkholderiaceae</taxon>
        <taxon>Paraburkholderia</taxon>
    </lineage>
</organism>
<protein>
    <submittedName>
        <fullName evidence="1">Uncharacterized protein</fullName>
    </submittedName>
</protein>
<evidence type="ECO:0000313" key="1">
    <source>
        <dbReference type="EMBL" id="MEM5406018.1"/>
    </source>
</evidence>
<comment type="caution">
    <text evidence="1">The sequence shown here is derived from an EMBL/GenBank/DDBJ whole genome shotgun (WGS) entry which is preliminary data.</text>
</comment>
<gene>
    <name evidence="1" type="ORF">VSR83_39515</name>
</gene>
<dbReference type="EMBL" id="JAYMRU010000054">
    <property type="protein sequence ID" value="MEM5406018.1"/>
    <property type="molecule type" value="Genomic_DNA"/>
</dbReference>
<evidence type="ECO:0000313" key="2">
    <source>
        <dbReference type="Proteomes" id="UP001392318"/>
    </source>
</evidence>
<keyword evidence="2" id="KW-1185">Reference proteome</keyword>
<accession>A0ACC6RWZ8</accession>
<name>A0ACC6RWZ8_9BURK</name>